<proteinExistence type="predicted"/>
<keyword evidence="2" id="KW-1185">Reference proteome</keyword>
<gene>
    <name evidence="1" type="ORF">CDAR_59351</name>
</gene>
<sequence length="83" mass="9425">MEIKDPSELLMTLRTQENKTRGISSGEFNQHCRNPVRLTGTSSKTTESATLQCLRVTTLGFSEFWKRGWIQISNSDDGVVEFK</sequence>
<protein>
    <submittedName>
        <fullName evidence="1">Uncharacterized protein</fullName>
    </submittedName>
</protein>
<reference evidence="1 2" key="1">
    <citation type="submission" date="2021-06" db="EMBL/GenBank/DDBJ databases">
        <title>Caerostris darwini draft genome.</title>
        <authorList>
            <person name="Kono N."/>
            <person name="Arakawa K."/>
        </authorList>
    </citation>
    <scope>NUCLEOTIDE SEQUENCE [LARGE SCALE GENOMIC DNA]</scope>
</reference>
<name>A0AAV4X3W7_9ARAC</name>
<dbReference type="AlphaFoldDB" id="A0AAV4X3W7"/>
<dbReference type="Proteomes" id="UP001054837">
    <property type="component" value="Unassembled WGS sequence"/>
</dbReference>
<evidence type="ECO:0000313" key="1">
    <source>
        <dbReference type="EMBL" id="GIY89273.1"/>
    </source>
</evidence>
<dbReference type="EMBL" id="BPLQ01015594">
    <property type="protein sequence ID" value="GIY89273.1"/>
    <property type="molecule type" value="Genomic_DNA"/>
</dbReference>
<organism evidence="1 2">
    <name type="scientific">Caerostris darwini</name>
    <dbReference type="NCBI Taxonomy" id="1538125"/>
    <lineage>
        <taxon>Eukaryota</taxon>
        <taxon>Metazoa</taxon>
        <taxon>Ecdysozoa</taxon>
        <taxon>Arthropoda</taxon>
        <taxon>Chelicerata</taxon>
        <taxon>Arachnida</taxon>
        <taxon>Araneae</taxon>
        <taxon>Araneomorphae</taxon>
        <taxon>Entelegynae</taxon>
        <taxon>Araneoidea</taxon>
        <taxon>Araneidae</taxon>
        <taxon>Caerostris</taxon>
    </lineage>
</organism>
<comment type="caution">
    <text evidence="1">The sequence shown here is derived from an EMBL/GenBank/DDBJ whole genome shotgun (WGS) entry which is preliminary data.</text>
</comment>
<accession>A0AAV4X3W7</accession>
<evidence type="ECO:0000313" key="2">
    <source>
        <dbReference type="Proteomes" id="UP001054837"/>
    </source>
</evidence>